<dbReference type="KEGG" id="smo:SELMODRAFT_427738"/>
<evidence type="ECO:0000313" key="2">
    <source>
        <dbReference type="Proteomes" id="UP000001514"/>
    </source>
</evidence>
<gene>
    <name evidence="1" type="ORF">SELMODRAFT_427738</name>
</gene>
<reference evidence="1 2" key="1">
    <citation type="journal article" date="2011" name="Science">
        <title>The Selaginella genome identifies genetic changes associated with the evolution of vascular plants.</title>
        <authorList>
            <person name="Banks J.A."/>
            <person name="Nishiyama T."/>
            <person name="Hasebe M."/>
            <person name="Bowman J.L."/>
            <person name="Gribskov M."/>
            <person name="dePamphilis C."/>
            <person name="Albert V.A."/>
            <person name="Aono N."/>
            <person name="Aoyama T."/>
            <person name="Ambrose B.A."/>
            <person name="Ashton N.W."/>
            <person name="Axtell M.J."/>
            <person name="Barker E."/>
            <person name="Barker M.S."/>
            <person name="Bennetzen J.L."/>
            <person name="Bonawitz N.D."/>
            <person name="Chapple C."/>
            <person name="Cheng C."/>
            <person name="Correa L.G."/>
            <person name="Dacre M."/>
            <person name="DeBarry J."/>
            <person name="Dreyer I."/>
            <person name="Elias M."/>
            <person name="Engstrom E.M."/>
            <person name="Estelle M."/>
            <person name="Feng L."/>
            <person name="Finet C."/>
            <person name="Floyd S.K."/>
            <person name="Frommer W.B."/>
            <person name="Fujita T."/>
            <person name="Gramzow L."/>
            <person name="Gutensohn M."/>
            <person name="Harholt J."/>
            <person name="Hattori M."/>
            <person name="Heyl A."/>
            <person name="Hirai T."/>
            <person name="Hiwatashi Y."/>
            <person name="Ishikawa M."/>
            <person name="Iwata M."/>
            <person name="Karol K.G."/>
            <person name="Koehler B."/>
            <person name="Kolukisaoglu U."/>
            <person name="Kubo M."/>
            <person name="Kurata T."/>
            <person name="Lalonde S."/>
            <person name="Li K."/>
            <person name="Li Y."/>
            <person name="Litt A."/>
            <person name="Lyons E."/>
            <person name="Manning G."/>
            <person name="Maruyama T."/>
            <person name="Michael T.P."/>
            <person name="Mikami K."/>
            <person name="Miyazaki S."/>
            <person name="Morinaga S."/>
            <person name="Murata T."/>
            <person name="Mueller-Roeber B."/>
            <person name="Nelson D.R."/>
            <person name="Obara M."/>
            <person name="Oguri Y."/>
            <person name="Olmstead R.G."/>
            <person name="Onodera N."/>
            <person name="Petersen B.L."/>
            <person name="Pils B."/>
            <person name="Prigge M."/>
            <person name="Rensing S.A."/>
            <person name="Riano-Pachon D.M."/>
            <person name="Roberts A.W."/>
            <person name="Sato Y."/>
            <person name="Scheller H.V."/>
            <person name="Schulz B."/>
            <person name="Schulz C."/>
            <person name="Shakirov E.V."/>
            <person name="Shibagaki N."/>
            <person name="Shinohara N."/>
            <person name="Shippen D.E."/>
            <person name="Soerensen I."/>
            <person name="Sotooka R."/>
            <person name="Sugimoto N."/>
            <person name="Sugita M."/>
            <person name="Sumikawa N."/>
            <person name="Tanurdzic M."/>
            <person name="Theissen G."/>
            <person name="Ulvskov P."/>
            <person name="Wakazuki S."/>
            <person name="Weng J.K."/>
            <person name="Willats W.W."/>
            <person name="Wipf D."/>
            <person name="Wolf P.G."/>
            <person name="Yang L."/>
            <person name="Zimmer A.D."/>
            <person name="Zhu Q."/>
            <person name="Mitros T."/>
            <person name="Hellsten U."/>
            <person name="Loque D."/>
            <person name="Otillar R."/>
            <person name="Salamov A."/>
            <person name="Schmutz J."/>
            <person name="Shapiro H."/>
            <person name="Lindquist E."/>
            <person name="Lucas S."/>
            <person name="Rokhsar D."/>
            <person name="Grigoriev I.V."/>
        </authorList>
    </citation>
    <scope>NUCLEOTIDE SEQUENCE [LARGE SCALE GENOMIC DNA]</scope>
</reference>
<dbReference type="Gramene" id="EFJ09920">
    <property type="protein sequence ID" value="EFJ09920"/>
    <property type="gene ID" value="SELMODRAFT_427738"/>
</dbReference>
<dbReference type="Proteomes" id="UP000001514">
    <property type="component" value="Unassembled WGS sequence"/>
</dbReference>
<keyword evidence="2" id="KW-1185">Reference proteome</keyword>
<accession>D8T0K3</accession>
<dbReference type="InParanoid" id="D8T0K3"/>
<name>D8T0K3_SELML</name>
<protein>
    <submittedName>
        <fullName evidence="1">Uncharacterized protein</fullName>
    </submittedName>
</protein>
<evidence type="ECO:0000313" key="1">
    <source>
        <dbReference type="EMBL" id="EFJ09920.1"/>
    </source>
</evidence>
<dbReference type="EMBL" id="GL377658">
    <property type="protein sequence ID" value="EFJ09920.1"/>
    <property type="molecule type" value="Genomic_DNA"/>
</dbReference>
<dbReference type="HOGENOM" id="CLU_101581_0_0_1"/>
<sequence length="129" mass="14831">MKHLAMVLKRARSRLKLLYSFRELHNLTSARVECAQDEVDATFAKEKLALMTQESESRHHSKCILEIQALLLWAFAALKASDQTIMKDMLQGETHRMHLCPLGVILLVNNVVSTNESNIDRWSCRNLRV</sequence>
<proteinExistence type="predicted"/>
<dbReference type="AlphaFoldDB" id="D8T0K3"/>
<organism evidence="2">
    <name type="scientific">Selaginella moellendorffii</name>
    <name type="common">Spikemoss</name>
    <dbReference type="NCBI Taxonomy" id="88036"/>
    <lineage>
        <taxon>Eukaryota</taxon>
        <taxon>Viridiplantae</taxon>
        <taxon>Streptophyta</taxon>
        <taxon>Embryophyta</taxon>
        <taxon>Tracheophyta</taxon>
        <taxon>Lycopodiopsida</taxon>
        <taxon>Selaginellales</taxon>
        <taxon>Selaginellaceae</taxon>
        <taxon>Selaginella</taxon>
    </lineage>
</organism>